<accession>A0AAW2N8R1</accession>
<gene>
    <name evidence="1" type="ORF">Sangu_1460400</name>
</gene>
<sequence length="83" mass="9483">MQNMEGRWHTVEGGVLQLWLWLCDGSKGGEDRREKVEFNILFYLILEIGLVFSGSKGEEEPTSQLCNWVRGNGNGNGKIFEYD</sequence>
<reference evidence="1" key="1">
    <citation type="submission" date="2020-06" db="EMBL/GenBank/DDBJ databases">
        <authorList>
            <person name="Li T."/>
            <person name="Hu X."/>
            <person name="Zhang T."/>
            <person name="Song X."/>
            <person name="Zhang H."/>
            <person name="Dai N."/>
            <person name="Sheng W."/>
            <person name="Hou X."/>
            <person name="Wei L."/>
        </authorList>
    </citation>
    <scope>NUCLEOTIDE SEQUENCE</scope>
    <source>
        <strain evidence="1">G01</strain>
        <tissue evidence="1">Leaf</tissue>
    </source>
</reference>
<protein>
    <submittedName>
        <fullName evidence="1">Uncharacterized protein</fullName>
    </submittedName>
</protein>
<organism evidence="1">
    <name type="scientific">Sesamum angustifolium</name>
    <dbReference type="NCBI Taxonomy" id="2727405"/>
    <lineage>
        <taxon>Eukaryota</taxon>
        <taxon>Viridiplantae</taxon>
        <taxon>Streptophyta</taxon>
        <taxon>Embryophyta</taxon>
        <taxon>Tracheophyta</taxon>
        <taxon>Spermatophyta</taxon>
        <taxon>Magnoliopsida</taxon>
        <taxon>eudicotyledons</taxon>
        <taxon>Gunneridae</taxon>
        <taxon>Pentapetalae</taxon>
        <taxon>asterids</taxon>
        <taxon>lamiids</taxon>
        <taxon>Lamiales</taxon>
        <taxon>Pedaliaceae</taxon>
        <taxon>Sesamum</taxon>
    </lineage>
</organism>
<dbReference type="AlphaFoldDB" id="A0AAW2N8R1"/>
<proteinExistence type="predicted"/>
<reference evidence="1" key="2">
    <citation type="journal article" date="2024" name="Plant">
        <title>Genomic evolution and insights into agronomic trait innovations of Sesamum species.</title>
        <authorList>
            <person name="Miao H."/>
            <person name="Wang L."/>
            <person name="Qu L."/>
            <person name="Liu H."/>
            <person name="Sun Y."/>
            <person name="Le M."/>
            <person name="Wang Q."/>
            <person name="Wei S."/>
            <person name="Zheng Y."/>
            <person name="Lin W."/>
            <person name="Duan Y."/>
            <person name="Cao H."/>
            <person name="Xiong S."/>
            <person name="Wang X."/>
            <person name="Wei L."/>
            <person name="Li C."/>
            <person name="Ma Q."/>
            <person name="Ju M."/>
            <person name="Zhao R."/>
            <person name="Li G."/>
            <person name="Mu C."/>
            <person name="Tian Q."/>
            <person name="Mei H."/>
            <person name="Zhang T."/>
            <person name="Gao T."/>
            <person name="Zhang H."/>
        </authorList>
    </citation>
    <scope>NUCLEOTIDE SEQUENCE</scope>
    <source>
        <strain evidence="1">G01</strain>
    </source>
</reference>
<evidence type="ECO:0000313" key="1">
    <source>
        <dbReference type="EMBL" id="KAL0339383.1"/>
    </source>
</evidence>
<comment type="caution">
    <text evidence="1">The sequence shown here is derived from an EMBL/GenBank/DDBJ whole genome shotgun (WGS) entry which is preliminary data.</text>
</comment>
<dbReference type="EMBL" id="JACGWK010000008">
    <property type="protein sequence ID" value="KAL0339383.1"/>
    <property type="molecule type" value="Genomic_DNA"/>
</dbReference>
<name>A0AAW2N8R1_9LAMI</name>